<name>A0AAN7T248_9EURO</name>
<comment type="caution">
    <text evidence="10">The sequence shown here is derived from an EMBL/GenBank/DDBJ whole genome shotgun (WGS) entry which is preliminary data.</text>
</comment>
<dbReference type="InterPro" id="IPR044669">
    <property type="entry name" value="YneE/VCCN1/2-like"/>
</dbReference>
<dbReference type="PANTHER" id="PTHR33281">
    <property type="entry name" value="UPF0187 PROTEIN YNEE"/>
    <property type="match status" value="1"/>
</dbReference>
<keyword evidence="2" id="KW-0813">Transport</keyword>
<evidence type="ECO:0000256" key="9">
    <source>
        <dbReference type="SAM" id="Phobius"/>
    </source>
</evidence>
<dbReference type="PANTHER" id="PTHR33281:SF19">
    <property type="entry name" value="VOLTAGE-DEPENDENT ANION CHANNEL-FORMING PROTEIN YNEE"/>
    <property type="match status" value="1"/>
</dbReference>
<accession>A0AAN7T248</accession>
<keyword evidence="3" id="KW-1003">Cell membrane</keyword>
<dbReference type="GO" id="GO:0005254">
    <property type="term" value="F:chloride channel activity"/>
    <property type="evidence" value="ECO:0007669"/>
    <property type="project" value="InterPro"/>
</dbReference>
<dbReference type="Proteomes" id="UP001309876">
    <property type="component" value="Unassembled WGS sequence"/>
</dbReference>
<feature type="region of interest" description="Disordered" evidence="8">
    <location>
        <begin position="1"/>
        <end position="39"/>
    </location>
</feature>
<reference evidence="10 11" key="1">
    <citation type="submission" date="2023-08" db="EMBL/GenBank/DDBJ databases">
        <title>Black Yeasts Isolated from many extreme environments.</title>
        <authorList>
            <person name="Coleine C."/>
            <person name="Stajich J.E."/>
            <person name="Selbmann L."/>
        </authorList>
    </citation>
    <scope>NUCLEOTIDE SEQUENCE [LARGE SCALE GENOMIC DNA]</scope>
    <source>
        <strain evidence="10 11">CCFEE 5910</strain>
    </source>
</reference>
<evidence type="ECO:0000256" key="1">
    <source>
        <dbReference type="ARBA" id="ARBA00004651"/>
    </source>
</evidence>
<keyword evidence="6" id="KW-0406">Ion transport</keyword>
<evidence type="ECO:0000256" key="7">
    <source>
        <dbReference type="ARBA" id="ARBA00023136"/>
    </source>
</evidence>
<sequence length="453" mass="51024">MSGKISTGDESKSPRVVVQDITSSTRSNSPIDPFGTAGSKMSNRRTMYYFEGPRDTQKHSKLPLFMRLHGGILPRMILPLVFVGCWATAVTLVHKYVSDIGVDTVLLVVLGFVVAFAVSFRSSTAYERYSEGRRYWSQLTFTSRNLGRLVWINMLERTDEEDSERKMKDLLGKITAINLIVAFSIALKHRLRFEPAIDYPDLQYLVAPITSTTIASHADQSKLKHKKPSTMKQVGEYLGLTFAHSNPRKLIKRSEDNLGNLPHEILAHLSAYFEKAMATKQIVGCHKFFWNDVRTMADILTGAERILNTPLPLAYTISIAQITWMYIMVLPFQLIRKLGFVTIPATMLAAYIILGLAMIGQEIENPFGNDVNDLPLESYCNEIADDLDVLISTPMNEYANYPEASSNIPLYPLSYQTTAEWTRQSEDDVRALLKAKARKAHARKMEAAEAEEV</sequence>
<evidence type="ECO:0000256" key="3">
    <source>
        <dbReference type="ARBA" id="ARBA00022475"/>
    </source>
</evidence>
<dbReference type="Pfam" id="PF25539">
    <property type="entry name" value="Bestrophin_2"/>
    <property type="match status" value="1"/>
</dbReference>
<feature type="transmembrane region" description="Helical" evidence="9">
    <location>
        <begin position="72"/>
        <end position="93"/>
    </location>
</feature>
<proteinExistence type="predicted"/>
<evidence type="ECO:0000256" key="6">
    <source>
        <dbReference type="ARBA" id="ARBA00023065"/>
    </source>
</evidence>
<evidence type="ECO:0000256" key="4">
    <source>
        <dbReference type="ARBA" id="ARBA00022692"/>
    </source>
</evidence>
<feature type="compositionally biased region" description="Polar residues" evidence="8">
    <location>
        <begin position="20"/>
        <end position="30"/>
    </location>
</feature>
<feature type="transmembrane region" description="Helical" evidence="9">
    <location>
        <begin position="338"/>
        <end position="359"/>
    </location>
</feature>
<gene>
    <name evidence="10" type="ORF">LTR05_002307</name>
</gene>
<evidence type="ECO:0000256" key="8">
    <source>
        <dbReference type="SAM" id="MobiDB-lite"/>
    </source>
</evidence>
<evidence type="ECO:0008006" key="12">
    <source>
        <dbReference type="Google" id="ProtNLM"/>
    </source>
</evidence>
<dbReference type="EMBL" id="JAVRRJ010000002">
    <property type="protein sequence ID" value="KAK5088091.1"/>
    <property type="molecule type" value="Genomic_DNA"/>
</dbReference>
<organism evidence="10 11">
    <name type="scientific">Lithohypha guttulata</name>
    <dbReference type="NCBI Taxonomy" id="1690604"/>
    <lineage>
        <taxon>Eukaryota</taxon>
        <taxon>Fungi</taxon>
        <taxon>Dikarya</taxon>
        <taxon>Ascomycota</taxon>
        <taxon>Pezizomycotina</taxon>
        <taxon>Eurotiomycetes</taxon>
        <taxon>Chaetothyriomycetidae</taxon>
        <taxon>Chaetothyriales</taxon>
        <taxon>Trichomeriaceae</taxon>
        <taxon>Lithohypha</taxon>
    </lineage>
</organism>
<evidence type="ECO:0000313" key="11">
    <source>
        <dbReference type="Proteomes" id="UP001309876"/>
    </source>
</evidence>
<protein>
    <recommendedName>
        <fullName evidence="12">Bestrophin homolog</fullName>
    </recommendedName>
</protein>
<comment type="subcellular location">
    <subcellularLocation>
        <location evidence="1">Cell membrane</location>
        <topology evidence="1">Multi-pass membrane protein</topology>
    </subcellularLocation>
</comment>
<keyword evidence="11" id="KW-1185">Reference proteome</keyword>
<keyword evidence="4 9" id="KW-0812">Transmembrane</keyword>
<feature type="transmembrane region" description="Helical" evidence="9">
    <location>
        <begin position="100"/>
        <end position="120"/>
    </location>
</feature>
<dbReference type="AlphaFoldDB" id="A0AAN7T248"/>
<keyword evidence="5 9" id="KW-1133">Transmembrane helix</keyword>
<dbReference type="GO" id="GO:0005886">
    <property type="term" value="C:plasma membrane"/>
    <property type="evidence" value="ECO:0007669"/>
    <property type="project" value="UniProtKB-SubCell"/>
</dbReference>
<feature type="transmembrane region" description="Helical" evidence="9">
    <location>
        <begin position="313"/>
        <end position="332"/>
    </location>
</feature>
<keyword evidence="7 9" id="KW-0472">Membrane</keyword>
<evidence type="ECO:0000256" key="5">
    <source>
        <dbReference type="ARBA" id="ARBA00022989"/>
    </source>
</evidence>
<evidence type="ECO:0000313" key="10">
    <source>
        <dbReference type="EMBL" id="KAK5088091.1"/>
    </source>
</evidence>
<evidence type="ECO:0000256" key="2">
    <source>
        <dbReference type="ARBA" id="ARBA00022448"/>
    </source>
</evidence>